<gene>
    <name evidence="1" type="ORF">CR513_22847</name>
</gene>
<name>A0A371GW20_MUCPR</name>
<keyword evidence="2" id="KW-1185">Reference proteome</keyword>
<dbReference type="EMBL" id="QJKJ01004298">
    <property type="protein sequence ID" value="RDX94738.1"/>
    <property type="molecule type" value="Genomic_DNA"/>
</dbReference>
<reference evidence="1" key="1">
    <citation type="submission" date="2018-05" db="EMBL/GenBank/DDBJ databases">
        <title>Draft genome of Mucuna pruriens seed.</title>
        <authorList>
            <person name="Nnadi N.E."/>
            <person name="Vos R."/>
            <person name="Hasami M.H."/>
            <person name="Devisetty U.K."/>
            <person name="Aguiy J.C."/>
        </authorList>
    </citation>
    <scope>NUCLEOTIDE SEQUENCE [LARGE SCALE GENOMIC DNA]</scope>
    <source>
        <strain evidence="1">JCA_2017</strain>
    </source>
</reference>
<protein>
    <submittedName>
        <fullName evidence="1">Uncharacterized protein</fullName>
    </submittedName>
</protein>
<dbReference type="Proteomes" id="UP000257109">
    <property type="component" value="Unassembled WGS sequence"/>
</dbReference>
<dbReference type="AlphaFoldDB" id="A0A371GW20"/>
<accession>A0A371GW20</accession>
<evidence type="ECO:0000313" key="1">
    <source>
        <dbReference type="EMBL" id="RDX94738.1"/>
    </source>
</evidence>
<evidence type="ECO:0000313" key="2">
    <source>
        <dbReference type="Proteomes" id="UP000257109"/>
    </source>
</evidence>
<feature type="non-terminal residue" evidence="1">
    <location>
        <position position="1"/>
    </location>
</feature>
<proteinExistence type="predicted"/>
<organism evidence="1 2">
    <name type="scientific">Mucuna pruriens</name>
    <name type="common">Velvet bean</name>
    <name type="synonym">Dolichos pruriens</name>
    <dbReference type="NCBI Taxonomy" id="157652"/>
    <lineage>
        <taxon>Eukaryota</taxon>
        <taxon>Viridiplantae</taxon>
        <taxon>Streptophyta</taxon>
        <taxon>Embryophyta</taxon>
        <taxon>Tracheophyta</taxon>
        <taxon>Spermatophyta</taxon>
        <taxon>Magnoliopsida</taxon>
        <taxon>eudicotyledons</taxon>
        <taxon>Gunneridae</taxon>
        <taxon>Pentapetalae</taxon>
        <taxon>rosids</taxon>
        <taxon>fabids</taxon>
        <taxon>Fabales</taxon>
        <taxon>Fabaceae</taxon>
        <taxon>Papilionoideae</taxon>
        <taxon>50 kb inversion clade</taxon>
        <taxon>NPAAA clade</taxon>
        <taxon>indigoferoid/millettioid clade</taxon>
        <taxon>Phaseoleae</taxon>
        <taxon>Mucuna</taxon>
    </lineage>
</organism>
<sequence length="139" mass="15956">MDIFSKDSHILHTSPLPNSGMPPNDTAGYTSMLFNPNSLHNCAALVHNDVPHNVRTTGQFRRRLFPQRVQWVLTDNITVENKKWLSRVIFQLVPGKSQGACRPQWFSFLRTSDFDAKLCLKILQEIQHNLQEETLPKST</sequence>
<comment type="caution">
    <text evidence="1">The sequence shown here is derived from an EMBL/GenBank/DDBJ whole genome shotgun (WGS) entry which is preliminary data.</text>
</comment>